<protein>
    <recommendedName>
        <fullName evidence="3">Toprim domain-containing protein</fullName>
    </recommendedName>
</protein>
<accession>H8H2G2</accession>
<dbReference type="HOGENOM" id="CLU_737166_0_0_0"/>
<evidence type="ECO:0000313" key="2">
    <source>
        <dbReference type="Proteomes" id="UP000007575"/>
    </source>
</evidence>
<dbReference type="PATRIC" id="fig|745776.4.peg.3733"/>
<keyword evidence="1" id="KW-0614">Plasmid</keyword>
<gene>
    <name evidence="1" type="ordered locus">DGo_PB0440</name>
</gene>
<dbReference type="OrthoDB" id="5489962at2"/>
<dbReference type="KEGG" id="dgo:DGo_PB0440"/>
<evidence type="ECO:0000313" key="1">
    <source>
        <dbReference type="EMBL" id="AFD27709.1"/>
    </source>
</evidence>
<keyword evidence="2" id="KW-1185">Reference proteome</keyword>
<organism evidence="1 2">
    <name type="scientific">Deinococcus gobiensis (strain DSM 21396 / JCM 16679 / CGMCC 1.7299 / I-0)</name>
    <dbReference type="NCBI Taxonomy" id="745776"/>
    <lineage>
        <taxon>Bacteria</taxon>
        <taxon>Thermotogati</taxon>
        <taxon>Deinococcota</taxon>
        <taxon>Deinococci</taxon>
        <taxon>Deinococcales</taxon>
        <taxon>Deinococcaceae</taxon>
        <taxon>Deinococcus</taxon>
    </lineage>
</organism>
<geneLocation type="plasmid" evidence="1 2">
    <name>P2</name>
</geneLocation>
<reference evidence="1 2" key="1">
    <citation type="journal article" date="2012" name="PLoS ONE">
        <title>Genome sequence and transcriptome analysis of the radioresistant bacterium Deinococcus gobiensis: insights into the extreme environmental adaptations.</title>
        <authorList>
            <person name="Yuan M."/>
            <person name="Chen M."/>
            <person name="Zhang W."/>
            <person name="Lu W."/>
            <person name="Wang J."/>
            <person name="Yang M."/>
            <person name="Zhao P."/>
            <person name="Tang R."/>
            <person name="Li X."/>
            <person name="Hao Y."/>
            <person name="Zhou Z."/>
            <person name="Zhan Y."/>
            <person name="Yu H."/>
            <person name="Teng C."/>
            <person name="Yan Y."/>
            <person name="Ping S."/>
            <person name="Wang Y."/>
            <person name="Lin M."/>
        </authorList>
    </citation>
    <scope>NUCLEOTIDE SEQUENCE [LARGE SCALE GENOMIC DNA]</scope>
    <source>
        <strain evidence="2">DSM 21396 / JCM 16679 / CGMCC 1.7299 / I-0</strain>
        <plasmid evidence="1">P2</plasmid>
    </source>
</reference>
<evidence type="ECO:0008006" key="3">
    <source>
        <dbReference type="Google" id="ProtNLM"/>
    </source>
</evidence>
<proteinExistence type="predicted"/>
<dbReference type="Proteomes" id="UP000007575">
    <property type="component" value="Plasmid P2"/>
</dbReference>
<dbReference type="EMBL" id="CP002193">
    <property type="protein sequence ID" value="AFD27709.1"/>
    <property type="molecule type" value="Genomic_DNA"/>
</dbReference>
<dbReference type="AlphaFoldDB" id="H8H2G2"/>
<name>H8H2G2_DEIGI</name>
<sequence length="375" mass="40959">MSLTRAIDTCNLPGLIAQLYGHEAVRGLGAKGGTICDPRPGMRETHPSFSVWINSAGTWMWKKRGRNSGVGTAFTFLTSCGRDGAEARKLLLDFTGTASTWDEGSGRPKHTVTFTHRDTLAEAREKAAEVRPMTQRQFSDLKNRLEPLCAEDAAAQELARRGLWPAVGLQAFKCEGDLVFLVRGPDGRPYNVKRRRTDAVKSKYQVMVPGLSTPAWCNPKYGQAKRVLLVEGELNAAAAWRVIQQSGLDLDVQGLAGTDTWPFLAGLDCEVLIYADADQSGDGMRARMQDLAFASGAPRVQQLPALPAGQDFCDVLGQQGVAALEGVLHAQHERPAEEETLTLWPAQFEAQQAARMSVLLGQPEDHSAWPLVRPR</sequence>
<dbReference type="RefSeq" id="WP_014686801.1">
    <property type="nucleotide sequence ID" value="NC_017791.1"/>
</dbReference>